<keyword evidence="2" id="KW-1185">Reference proteome</keyword>
<protein>
    <submittedName>
        <fullName evidence="1">Uncharacterized protein</fullName>
    </submittedName>
</protein>
<gene>
    <name evidence="1" type="ORF">GCM10011403_09140</name>
</gene>
<dbReference type="Proteomes" id="UP000627715">
    <property type="component" value="Unassembled WGS sequence"/>
</dbReference>
<organism evidence="1 2">
    <name type="scientific">Pseudohongiella nitratireducens</name>
    <dbReference type="NCBI Taxonomy" id="1768907"/>
    <lineage>
        <taxon>Bacteria</taxon>
        <taxon>Pseudomonadati</taxon>
        <taxon>Pseudomonadota</taxon>
        <taxon>Gammaproteobacteria</taxon>
        <taxon>Pseudomonadales</taxon>
        <taxon>Pseudohongiellaceae</taxon>
        <taxon>Pseudohongiella</taxon>
    </lineage>
</organism>
<name>A0A917GQ70_9GAMM</name>
<reference evidence="1" key="1">
    <citation type="journal article" date="2014" name="Int. J. Syst. Evol. Microbiol.">
        <title>Complete genome sequence of Corynebacterium casei LMG S-19264T (=DSM 44701T), isolated from a smear-ripened cheese.</title>
        <authorList>
            <consortium name="US DOE Joint Genome Institute (JGI-PGF)"/>
            <person name="Walter F."/>
            <person name="Albersmeier A."/>
            <person name="Kalinowski J."/>
            <person name="Ruckert C."/>
        </authorList>
    </citation>
    <scope>NUCLEOTIDE SEQUENCE</scope>
    <source>
        <strain evidence="1">CGMCC 1.15425</strain>
    </source>
</reference>
<accession>A0A917GQ70</accession>
<comment type="caution">
    <text evidence="1">The sequence shown here is derived from an EMBL/GenBank/DDBJ whole genome shotgun (WGS) entry which is preliminary data.</text>
</comment>
<reference evidence="1" key="2">
    <citation type="submission" date="2020-09" db="EMBL/GenBank/DDBJ databases">
        <authorList>
            <person name="Sun Q."/>
            <person name="Zhou Y."/>
        </authorList>
    </citation>
    <scope>NUCLEOTIDE SEQUENCE</scope>
    <source>
        <strain evidence="1">CGMCC 1.15425</strain>
    </source>
</reference>
<proteinExistence type="predicted"/>
<dbReference type="AlphaFoldDB" id="A0A917GQ70"/>
<evidence type="ECO:0000313" key="2">
    <source>
        <dbReference type="Proteomes" id="UP000627715"/>
    </source>
</evidence>
<evidence type="ECO:0000313" key="1">
    <source>
        <dbReference type="EMBL" id="GGG54152.1"/>
    </source>
</evidence>
<sequence length="67" mass="6972">MFDTLAGAGAEEVGAGAGEGVEWLILLAPELDAGVEFSGLTEGLSLFLSNMLLTAYVNSSYRVECSK</sequence>
<dbReference type="EMBL" id="BMIY01000004">
    <property type="protein sequence ID" value="GGG54152.1"/>
    <property type="molecule type" value="Genomic_DNA"/>
</dbReference>